<feature type="binding site" evidence="33">
    <location>
        <position position="308"/>
    </location>
    <ligand>
        <name>substrate</name>
    </ligand>
</feature>
<accession>A0A3B3ZYA4</accession>
<dbReference type="GO" id="GO:0003836">
    <property type="term" value="F:beta-galactoside (CMP) alpha-2,3-sialyltransferase activity"/>
    <property type="evidence" value="ECO:0007669"/>
    <property type="project" value="UniProtKB-EC"/>
</dbReference>
<keyword evidence="11" id="KW-1133">Transmembrane helix</keyword>
<evidence type="ECO:0000256" key="32">
    <source>
        <dbReference type="ARBA" id="ARBA00082805"/>
    </source>
</evidence>
<feature type="binding site" evidence="33">
    <location>
        <position position="139"/>
    </location>
    <ligand>
        <name>substrate</name>
    </ligand>
</feature>
<evidence type="ECO:0000256" key="31">
    <source>
        <dbReference type="ARBA" id="ARBA00081332"/>
    </source>
</evidence>
<evidence type="ECO:0000256" key="1">
    <source>
        <dbReference type="ARBA" id="ARBA00004447"/>
    </source>
</evidence>
<evidence type="ECO:0000256" key="20">
    <source>
        <dbReference type="ARBA" id="ARBA00042448"/>
    </source>
</evidence>
<evidence type="ECO:0000256" key="9">
    <source>
        <dbReference type="ARBA" id="ARBA00022692"/>
    </source>
</evidence>
<organism evidence="35 36">
    <name type="scientific">Periophthalmus magnuspinnatus</name>
    <dbReference type="NCBI Taxonomy" id="409849"/>
    <lineage>
        <taxon>Eukaryota</taxon>
        <taxon>Metazoa</taxon>
        <taxon>Chordata</taxon>
        <taxon>Craniata</taxon>
        <taxon>Vertebrata</taxon>
        <taxon>Euteleostomi</taxon>
        <taxon>Actinopterygii</taxon>
        <taxon>Neopterygii</taxon>
        <taxon>Teleostei</taxon>
        <taxon>Neoteleostei</taxon>
        <taxon>Acanthomorphata</taxon>
        <taxon>Gobiaria</taxon>
        <taxon>Gobiiformes</taxon>
        <taxon>Gobioidei</taxon>
        <taxon>Gobiidae</taxon>
        <taxon>Oxudercinae</taxon>
        <taxon>Periophthalmus</taxon>
    </lineage>
</organism>
<dbReference type="GO" id="GO:0005576">
    <property type="term" value="C:extracellular region"/>
    <property type="evidence" value="ECO:0007669"/>
    <property type="project" value="UniProtKB-SubCell"/>
</dbReference>
<comment type="pathway">
    <text evidence="4">Glycolipid biosynthesis.</text>
</comment>
<evidence type="ECO:0000256" key="30">
    <source>
        <dbReference type="ARBA" id="ARBA00081228"/>
    </source>
</evidence>
<reference evidence="35" key="1">
    <citation type="submission" date="2025-08" db="UniProtKB">
        <authorList>
            <consortium name="Ensembl"/>
        </authorList>
    </citation>
    <scope>IDENTIFICATION</scope>
</reference>
<dbReference type="STRING" id="409849.ENSPMGP00000009717"/>
<dbReference type="PANTHER" id="PTHR46032">
    <property type="entry name" value="ALPHA-2,3-SIALYLTRANSFERASE ST3GAL I ISOFORM X1"/>
    <property type="match status" value="1"/>
</dbReference>
<keyword evidence="10" id="KW-0735">Signal-anchor</keyword>
<evidence type="ECO:0000256" key="21">
    <source>
        <dbReference type="ARBA" id="ARBA00042990"/>
    </source>
</evidence>
<feature type="binding site" evidence="33">
    <location>
        <position position="258"/>
    </location>
    <ligand>
        <name>substrate</name>
    </ligand>
</feature>
<dbReference type="CDD" id="cd23966">
    <property type="entry name" value="GT29_ST3GAL1_2"/>
    <property type="match status" value="1"/>
</dbReference>
<evidence type="ECO:0000256" key="2">
    <source>
        <dbReference type="ARBA" id="ARBA00004613"/>
    </source>
</evidence>
<evidence type="ECO:0000256" key="13">
    <source>
        <dbReference type="ARBA" id="ARBA00023098"/>
    </source>
</evidence>
<comment type="catalytic activity">
    <reaction evidence="26">
        <text>ganglioside GM1 (d18:1(4E)/18:0) + CMP-N-acetyl-beta-neuraminate = ganglioside GD1a (18:1(4E)/18:0) + CMP + H(+)</text>
        <dbReference type="Rhea" id="RHEA:48248"/>
        <dbReference type="ChEBI" id="CHEBI:15378"/>
        <dbReference type="ChEBI" id="CHEBI:57812"/>
        <dbReference type="ChEBI" id="CHEBI:60377"/>
        <dbReference type="ChEBI" id="CHEBI:73110"/>
        <dbReference type="ChEBI" id="CHEBI:90153"/>
    </reaction>
    <physiologicalReaction direction="left-to-right" evidence="26">
        <dbReference type="Rhea" id="RHEA:48249"/>
    </physiologicalReaction>
</comment>
<evidence type="ECO:0000256" key="5">
    <source>
        <dbReference type="ARBA" id="ARBA00006003"/>
    </source>
</evidence>
<feature type="binding site" evidence="33">
    <location>
        <position position="222"/>
    </location>
    <ligand>
        <name>substrate</name>
    </ligand>
</feature>
<sequence>MAMRRWLCALMLATAVLFLMLATHSHFLSLAPPPHSPSASQAPPTHLHRGESCGCDSCVFDAVSSDWFKQRFDPQKQPILMQNQSIDPQALSWWMSLQRSKNSRPLQEVMSELFTVIAPPVEQPKPHPSLCRTCAVVGNSGNLQKSGYGPLIDSHQFVFRMNKAVTTGFEQDVGNRSTHHFLYPESAMDLQPGVHMVLVPFKILDLEWVRSALSTGDITMTYMRVKDRVSADPDRVLVLSPDFFRYVHEHWTQSHGRYPSTGFTAVIYALHTCDQVSLFGFGADSDGNWHHYWEQNHFAGAFRKTGVHNADYETGILQRLHQEGKVHLYL</sequence>
<comment type="subcellular location">
    <subcellularLocation>
        <location evidence="1">Golgi apparatus</location>
        <location evidence="1">Golgi stack membrane</location>
        <topology evidence="1">Single-pass type II membrane protein</topology>
    </subcellularLocation>
    <subcellularLocation>
        <location evidence="2">Secreted</location>
    </subcellularLocation>
</comment>
<evidence type="ECO:0000256" key="26">
    <source>
        <dbReference type="ARBA" id="ARBA00047509"/>
    </source>
</evidence>
<dbReference type="Pfam" id="PF00777">
    <property type="entry name" value="Glyco_transf_29"/>
    <property type="match status" value="1"/>
</dbReference>
<keyword evidence="12" id="KW-0333">Golgi apparatus</keyword>
<dbReference type="Proteomes" id="UP000261520">
    <property type="component" value="Unplaced"/>
</dbReference>
<evidence type="ECO:0000256" key="8">
    <source>
        <dbReference type="ARBA" id="ARBA00022679"/>
    </source>
</evidence>
<evidence type="ECO:0000256" key="24">
    <source>
        <dbReference type="ARBA" id="ARBA00043773"/>
    </source>
</evidence>
<dbReference type="GO" id="GO:0032580">
    <property type="term" value="C:Golgi cisterna membrane"/>
    <property type="evidence" value="ECO:0007669"/>
    <property type="project" value="UniProtKB-SubCell"/>
</dbReference>
<keyword evidence="8" id="KW-0808">Transferase</keyword>
<evidence type="ECO:0000256" key="15">
    <source>
        <dbReference type="ARBA" id="ARBA00023157"/>
    </source>
</evidence>
<evidence type="ECO:0000256" key="33">
    <source>
        <dbReference type="PIRSR" id="PIRSR005557-1"/>
    </source>
</evidence>
<dbReference type="GO" id="GO:0006629">
    <property type="term" value="P:lipid metabolic process"/>
    <property type="evidence" value="ECO:0007669"/>
    <property type="project" value="UniProtKB-KW"/>
</dbReference>
<comment type="catalytic activity">
    <reaction evidence="24">
        <text>a ganglioside GM1 (d18:1(4E)) + CMP-N-acetyl-beta-neuraminate = a ganglioside GD1a (d18:1(4E)) + CMP + H(+)</text>
        <dbReference type="Rhea" id="RHEA:18021"/>
        <dbReference type="ChEBI" id="CHEBI:15378"/>
        <dbReference type="ChEBI" id="CHEBI:57812"/>
        <dbReference type="ChEBI" id="CHEBI:60377"/>
        <dbReference type="ChEBI" id="CHEBI:77709"/>
        <dbReference type="ChEBI" id="CHEBI:78445"/>
        <dbReference type="EC" id="2.4.3.2"/>
    </reaction>
    <physiologicalReaction direction="left-to-right" evidence="24">
        <dbReference type="Rhea" id="RHEA:18022"/>
    </physiologicalReaction>
</comment>
<keyword evidence="15" id="KW-1015">Disulfide bond</keyword>
<evidence type="ECO:0000256" key="18">
    <source>
        <dbReference type="ARBA" id="ARBA00039106"/>
    </source>
</evidence>
<comment type="catalytic activity">
    <reaction evidence="25">
        <text>a ganglioside GA1 + CMP-N-acetyl-beta-neuraminate = a ganglioside GM1b + CMP + H(+)</text>
        <dbReference type="Rhea" id="RHEA:48244"/>
        <dbReference type="ChEBI" id="CHEBI:15378"/>
        <dbReference type="ChEBI" id="CHEBI:57812"/>
        <dbReference type="ChEBI" id="CHEBI:60377"/>
        <dbReference type="ChEBI" id="CHEBI:88069"/>
        <dbReference type="ChEBI" id="CHEBI:90151"/>
    </reaction>
    <physiologicalReaction direction="left-to-right" evidence="25">
        <dbReference type="Rhea" id="RHEA:48245"/>
    </physiologicalReaction>
</comment>
<evidence type="ECO:0000256" key="25">
    <source>
        <dbReference type="ARBA" id="ARBA00043816"/>
    </source>
</evidence>
<keyword evidence="14" id="KW-0472">Membrane</keyword>
<feature type="binding site" evidence="33">
    <location>
        <position position="162"/>
    </location>
    <ligand>
        <name>substrate</name>
    </ligand>
</feature>
<evidence type="ECO:0000256" key="11">
    <source>
        <dbReference type="ARBA" id="ARBA00022989"/>
    </source>
</evidence>
<evidence type="ECO:0000256" key="3">
    <source>
        <dbReference type="ARBA" id="ARBA00004922"/>
    </source>
</evidence>
<comment type="catalytic activity">
    <reaction evidence="23">
        <text>a ganglioside GA1 (d18:1(4E)) + CMP-N-acetyl-beta-neuraminate = a ganglioside GM1b (d18:1(4E)) + CMP + H(+)</text>
        <dbReference type="Rhea" id="RHEA:47560"/>
        <dbReference type="ChEBI" id="CHEBI:15378"/>
        <dbReference type="ChEBI" id="CHEBI:27938"/>
        <dbReference type="ChEBI" id="CHEBI:57812"/>
        <dbReference type="ChEBI" id="CHEBI:60377"/>
        <dbReference type="ChEBI" id="CHEBI:78568"/>
    </reaction>
    <physiologicalReaction direction="left-to-right" evidence="23">
        <dbReference type="Rhea" id="RHEA:47561"/>
    </physiologicalReaction>
</comment>
<feature type="binding site" evidence="33">
    <location>
        <position position="282"/>
    </location>
    <ligand>
        <name>substrate</name>
    </ligand>
</feature>
<evidence type="ECO:0000256" key="16">
    <source>
        <dbReference type="ARBA" id="ARBA00023180"/>
    </source>
</evidence>
<feature type="disulfide bond" evidence="34">
    <location>
        <begin position="134"/>
        <end position="273"/>
    </location>
</feature>
<keyword evidence="13" id="KW-0443">Lipid metabolism</keyword>
<keyword evidence="16" id="KW-0325">Glycoprotein</keyword>
<comment type="catalytic activity">
    <reaction evidence="27">
        <text>a globoside GalGb4Cer + CMP-N-acetyl-beta-neuraminate = a globoside MSGG + CMP + H(+)</text>
        <dbReference type="Rhea" id="RHEA:65372"/>
        <dbReference type="ChEBI" id="CHEBI:15378"/>
        <dbReference type="ChEBI" id="CHEBI:57812"/>
        <dbReference type="ChEBI" id="CHEBI:60377"/>
        <dbReference type="ChEBI" id="CHEBI:140623"/>
        <dbReference type="ChEBI" id="CHEBI:140691"/>
    </reaction>
    <physiologicalReaction direction="left-to-right" evidence="27">
        <dbReference type="Rhea" id="RHEA:65373"/>
    </physiologicalReaction>
</comment>
<evidence type="ECO:0000256" key="14">
    <source>
        <dbReference type="ARBA" id="ARBA00023136"/>
    </source>
</evidence>
<evidence type="ECO:0000256" key="17">
    <source>
        <dbReference type="ARBA" id="ARBA00036292"/>
    </source>
</evidence>
<dbReference type="InterPro" id="IPR038578">
    <property type="entry name" value="GT29-like_sf"/>
</dbReference>
<keyword evidence="9" id="KW-0812">Transmembrane</keyword>
<dbReference type="FunFam" id="3.90.1480.20:FF:000002">
    <property type="entry name" value="CMP-N-acetylneuraminate-beta-galactosamide- alpha-2,3-sialyltransferase 2"/>
    <property type="match status" value="1"/>
</dbReference>
<reference evidence="35" key="2">
    <citation type="submission" date="2025-09" db="UniProtKB">
        <authorList>
            <consortium name="Ensembl"/>
        </authorList>
    </citation>
    <scope>IDENTIFICATION</scope>
</reference>
<dbReference type="InterPro" id="IPR012163">
    <property type="entry name" value="Sialyl_trans"/>
</dbReference>
<comment type="similarity">
    <text evidence="5">Belongs to the glycosyltransferase 29 family.</text>
</comment>
<evidence type="ECO:0000256" key="12">
    <source>
        <dbReference type="ARBA" id="ARBA00023034"/>
    </source>
</evidence>
<evidence type="ECO:0000313" key="36">
    <source>
        <dbReference type="Proteomes" id="UP000261520"/>
    </source>
</evidence>
<feature type="binding site" evidence="33">
    <location>
        <position position="262"/>
    </location>
    <ligand>
        <name>substrate</name>
    </ligand>
</feature>
<dbReference type="PANTHER" id="PTHR46032:SF5">
    <property type="entry name" value="ST3 BETA-GALACTOSIDE ALPHA-2,3-SIALYLTRANSFERASE 8"/>
    <property type="match status" value="1"/>
</dbReference>
<evidence type="ECO:0000256" key="6">
    <source>
        <dbReference type="ARBA" id="ARBA00022525"/>
    </source>
</evidence>
<evidence type="ECO:0000256" key="19">
    <source>
        <dbReference type="ARBA" id="ARBA00039107"/>
    </source>
</evidence>
<evidence type="ECO:0000256" key="10">
    <source>
        <dbReference type="ARBA" id="ARBA00022968"/>
    </source>
</evidence>
<dbReference type="Ensembl" id="ENSPMGT00000010363.1">
    <property type="protein sequence ID" value="ENSPMGP00000009717.1"/>
    <property type="gene ID" value="ENSPMGG00000008047.1"/>
</dbReference>
<keyword evidence="36" id="KW-1185">Reference proteome</keyword>
<comment type="catalytic activity">
    <reaction evidence="17">
        <text>a beta-D-galactosyl-(1-&gt;3)-N-acetyl-alpha-D-galactosaminyl derivative + CMP-N-acetyl-beta-neuraminate = an N-acetyl-alpha-neuraminyl-(2-&gt;3)-beta-D-galactosyl-(1-&gt;3)-N-acetyl-alpha-D-galactosaminyl derivative + CMP + H(+)</text>
        <dbReference type="Rhea" id="RHEA:21616"/>
        <dbReference type="ChEBI" id="CHEBI:15378"/>
        <dbReference type="ChEBI" id="CHEBI:57812"/>
        <dbReference type="ChEBI" id="CHEBI:60377"/>
        <dbReference type="ChEBI" id="CHEBI:133470"/>
        <dbReference type="ChEBI" id="CHEBI:139596"/>
        <dbReference type="EC" id="2.4.3.4"/>
    </reaction>
    <physiologicalReaction direction="left-to-right" evidence="17">
        <dbReference type="Rhea" id="RHEA:21617"/>
    </physiologicalReaction>
</comment>
<dbReference type="InterPro" id="IPR001675">
    <property type="entry name" value="Glyco_trans_29"/>
</dbReference>
<evidence type="ECO:0000256" key="27">
    <source>
        <dbReference type="ARBA" id="ARBA00052027"/>
    </source>
</evidence>
<feature type="binding site" evidence="33">
    <location>
        <position position="98"/>
    </location>
    <ligand>
        <name>substrate</name>
    </ligand>
</feature>
<dbReference type="AlphaFoldDB" id="A0A3B3ZYA4"/>
<dbReference type="EC" id="2.4.3.4" evidence="19"/>
<keyword evidence="7" id="KW-0328">Glycosyltransferase</keyword>
<evidence type="ECO:0000313" key="35">
    <source>
        <dbReference type="Ensembl" id="ENSPMGP00000009717.1"/>
    </source>
</evidence>
<dbReference type="GO" id="GO:0097503">
    <property type="term" value="P:sialylation"/>
    <property type="evidence" value="ECO:0007669"/>
    <property type="project" value="TreeGrafter"/>
</dbReference>
<evidence type="ECO:0000256" key="22">
    <source>
        <dbReference type="ARBA" id="ARBA00042991"/>
    </source>
</evidence>
<name>A0A3B3ZYA4_9GOBI</name>
<evidence type="ECO:0000256" key="7">
    <source>
        <dbReference type="ARBA" id="ARBA00022676"/>
    </source>
</evidence>
<evidence type="ECO:0000256" key="23">
    <source>
        <dbReference type="ARBA" id="ARBA00043673"/>
    </source>
</evidence>
<dbReference type="EC" id="2.4.3.2" evidence="18"/>
<dbReference type="InterPro" id="IPR051757">
    <property type="entry name" value="Beta-gal_alpha2-3_sialyltrans"/>
</dbReference>
<dbReference type="PIRSF" id="PIRSF005557">
    <property type="entry name" value="Sialyl_trans"/>
    <property type="match status" value="1"/>
</dbReference>
<dbReference type="GO" id="GO:0047288">
    <property type="term" value="F:beta-D-galactosyl-(1-&gt;3)-N-acetyl-beta-D-galactosaminide alpha-2,3- sialyltransferase"/>
    <property type="evidence" value="ECO:0007669"/>
    <property type="project" value="UniProtKB-EC"/>
</dbReference>
<evidence type="ECO:0000256" key="29">
    <source>
        <dbReference type="ARBA" id="ARBA00072809"/>
    </source>
</evidence>
<feature type="binding site" evidence="33">
    <location>
        <position position="291"/>
    </location>
    <ligand>
        <name>substrate</name>
    </ligand>
</feature>
<comment type="subunit">
    <text evidence="28">Homodimer; disulfide-linked. Homodimer formation occurs in the endoplasmic reticulum.</text>
</comment>
<evidence type="ECO:0000256" key="34">
    <source>
        <dbReference type="PIRSR" id="PIRSR005557-2"/>
    </source>
</evidence>
<protein>
    <recommendedName>
        <fullName evidence="29">CMP-N-acetylneuraminate-beta-galactosamide-alpha-2,3-sialyltransferase 2</fullName>
        <ecNumber evidence="18">2.4.3.2</ecNumber>
        <ecNumber evidence="19">2.4.3.4</ecNumber>
    </recommendedName>
    <alternativeName>
        <fullName evidence="22">Gal-NAc6S</fullName>
    </alternativeName>
    <alternativeName>
        <fullName evidence="20">Gal-beta-1,3-GalNAc-alpha-2,3-sialyltransferase</fullName>
    </alternativeName>
    <alternativeName>
        <fullName evidence="21">Monosialoganglioside sialyltransferase</fullName>
    </alternativeName>
    <alternativeName>
        <fullName evidence="30">ST3Gal II</fullName>
    </alternativeName>
    <alternativeName>
        <fullName evidence="31">ST3GalA.2</fullName>
    </alternativeName>
    <alternativeName>
        <fullName evidence="32">Sialyltransferase 4B</fullName>
    </alternativeName>
</protein>
<dbReference type="Gene3D" id="3.90.1480.20">
    <property type="entry name" value="Glycosyl transferase family 29"/>
    <property type="match status" value="1"/>
</dbReference>
<keyword evidence="6" id="KW-0964">Secreted</keyword>
<evidence type="ECO:0000256" key="28">
    <source>
        <dbReference type="ARBA" id="ARBA00062545"/>
    </source>
</evidence>
<proteinExistence type="inferred from homology"/>
<evidence type="ECO:0000256" key="4">
    <source>
        <dbReference type="ARBA" id="ARBA00004934"/>
    </source>
</evidence>
<comment type="pathway">
    <text evidence="3">Protein modification; protein glycosylation.</text>
</comment>